<sequence length="42" mass="4802">MGNTVICVIVAHDEDLIRSGLRRLLEDYDDIDVRDTCRRAPS</sequence>
<protein>
    <submittedName>
        <fullName evidence="1">Uncharacterized protein</fullName>
    </submittedName>
</protein>
<organism evidence="1 2">
    <name type="scientific">Streptomyces europaeiscabiei</name>
    <dbReference type="NCBI Taxonomy" id="146819"/>
    <lineage>
        <taxon>Bacteria</taxon>
        <taxon>Bacillati</taxon>
        <taxon>Actinomycetota</taxon>
        <taxon>Actinomycetes</taxon>
        <taxon>Kitasatosporales</taxon>
        <taxon>Streptomycetaceae</taxon>
        <taxon>Streptomyces</taxon>
    </lineage>
</organism>
<evidence type="ECO:0000313" key="2">
    <source>
        <dbReference type="Proteomes" id="UP001273589"/>
    </source>
</evidence>
<dbReference type="Proteomes" id="UP001273589">
    <property type="component" value="Unassembled WGS sequence"/>
</dbReference>
<name>A0AAJ2PJ85_9ACTN</name>
<dbReference type="EMBL" id="JARAWN010000004">
    <property type="protein sequence ID" value="MDX3128449.1"/>
    <property type="molecule type" value="Genomic_DNA"/>
</dbReference>
<gene>
    <name evidence="1" type="ORF">PV367_01220</name>
</gene>
<dbReference type="RefSeq" id="WP_319688543.1">
    <property type="nucleotide sequence ID" value="NZ_JARAWN010000004.1"/>
</dbReference>
<proteinExistence type="predicted"/>
<evidence type="ECO:0000313" key="1">
    <source>
        <dbReference type="EMBL" id="MDX3128449.1"/>
    </source>
</evidence>
<comment type="caution">
    <text evidence="1">The sequence shown here is derived from an EMBL/GenBank/DDBJ whole genome shotgun (WGS) entry which is preliminary data.</text>
</comment>
<dbReference type="AlphaFoldDB" id="A0AAJ2PJ85"/>
<reference evidence="1" key="1">
    <citation type="journal article" date="2023" name="Microb. Genom.">
        <title>Mesoterricola silvestris gen. nov., sp. nov., Mesoterricola sediminis sp. nov., Geothrix oryzae sp. nov., Geothrix edaphica sp. nov., Geothrix rubra sp. nov., and Geothrix limicola sp. nov., six novel members of Acidobacteriota isolated from soils.</title>
        <authorList>
            <person name="Weisberg A.J."/>
            <person name="Pearce E."/>
            <person name="Kramer C.G."/>
            <person name="Chang J.H."/>
            <person name="Clarke C.R."/>
        </authorList>
    </citation>
    <scope>NUCLEOTIDE SEQUENCE</scope>
    <source>
        <strain evidence="1">ND06-05F</strain>
    </source>
</reference>
<accession>A0AAJ2PJ85</accession>